<protein>
    <submittedName>
        <fullName evidence="1">Uncharacterized protein</fullName>
    </submittedName>
</protein>
<dbReference type="AlphaFoldDB" id="A0A4U1F5H1"/>
<reference evidence="2" key="1">
    <citation type="journal article" date="2019" name="IScience">
        <title>Narwhal Genome Reveals Long-Term Low Genetic Diversity despite Current Large Abundance Size.</title>
        <authorList>
            <person name="Westbury M.V."/>
            <person name="Petersen B."/>
            <person name="Garde E."/>
            <person name="Heide-Jorgensen M.P."/>
            <person name="Lorenzen E.D."/>
        </authorList>
    </citation>
    <scope>NUCLEOTIDE SEQUENCE [LARGE SCALE GENOMIC DNA]</scope>
</reference>
<organism evidence="1 2">
    <name type="scientific">Monodon monoceros</name>
    <name type="common">Narwhal</name>
    <name type="synonym">Ceratodon monodon</name>
    <dbReference type="NCBI Taxonomy" id="40151"/>
    <lineage>
        <taxon>Eukaryota</taxon>
        <taxon>Metazoa</taxon>
        <taxon>Chordata</taxon>
        <taxon>Craniata</taxon>
        <taxon>Vertebrata</taxon>
        <taxon>Euteleostomi</taxon>
        <taxon>Mammalia</taxon>
        <taxon>Eutheria</taxon>
        <taxon>Laurasiatheria</taxon>
        <taxon>Artiodactyla</taxon>
        <taxon>Whippomorpha</taxon>
        <taxon>Cetacea</taxon>
        <taxon>Odontoceti</taxon>
        <taxon>Monodontidae</taxon>
        <taxon>Monodon</taxon>
    </lineage>
</organism>
<dbReference type="Proteomes" id="UP000308365">
    <property type="component" value="Unassembled WGS sequence"/>
</dbReference>
<evidence type="ECO:0000313" key="1">
    <source>
        <dbReference type="EMBL" id="TKC44583.1"/>
    </source>
</evidence>
<dbReference type="EMBL" id="RWIC01000388">
    <property type="protein sequence ID" value="TKC44583.1"/>
    <property type="molecule type" value="Genomic_DNA"/>
</dbReference>
<accession>A0A4U1F5H1</accession>
<evidence type="ECO:0000313" key="2">
    <source>
        <dbReference type="Proteomes" id="UP000308365"/>
    </source>
</evidence>
<name>A0A4U1F5H1_MONMO</name>
<sequence>LHDHLTAVPTSGQVKTMQAKVFYGMVTTYGVVNAEYYQKVTDYHMSQKSIFFHAISSKDFLQKSVVKDAVLIEHQKGSMPAYYKEAL</sequence>
<comment type="caution">
    <text evidence="1">The sequence shown here is derived from an EMBL/GenBank/DDBJ whole genome shotgun (WGS) entry which is preliminary data.</text>
</comment>
<proteinExistence type="predicted"/>
<gene>
    <name evidence="1" type="ORF">EI555_005914</name>
</gene>
<feature type="non-terminal residue" evidence="1">
    <location>
        <position position="1"/>
    </location>
</feature>